<dbReference type="EMBL" id="QWGE01000005">
    <property type="protein sequence ID" value="RIJ34482.1"/>
    <property type="molecule type" value="Genomic_DNA"/>
</dbReference>
<keyword evidence="3" id="KW-1185">Reference proteome</keyword>
<dbReference type="OrthoDB" id="9805728at2"/>
<name>A0A399RXD1_9BACT</name>
<accession>A0A399RXD1</accession>
<dbReference type="SUPFAM" id="SSF56281">
    <property type="entry name" value="Metallo-hydrolase/oxidoreductase"/>
    <property type="match status" value="1"/>
</dbReference>
<feature type="domain" description="Metallo-beta-lactamase" evidence="1">
    <location>
        <begin position="115"/>
        <end position="308"/>
    </location>
</feature>
<dbReference type="PIRSF" id="PIRSF038896">
    <property type="entry name" value="NAPE-PLD"/>
    <property type="match status" value="1"/>
</dbReference>
<dbReference type="InterPro" id="IPR036866">
    <property type="entry name" value="RibonucZ/Hydroxyglut_hydro"/>
</dbReference>
<dbReference type="GO" id="GO:0070290">
    <property type="term" value="F:N-acylphosphatidylethanolamine-specific phospholipase D activity"/>
    <property type="evidence" value="ECO:0007669"/>
    <property type="project" value="InterPro"/>
</dbReference>
<dbReference type="Proteomes" id="UP000266005">
    <property type="component" value="Unassembled WGS sequence"/>
</dbReference>
<sequence length="360" mass="40624">MLYSFLILTVLSLAGFVFMQQGTFGKTPNGKRLTRVQNSPNYKNGSFQNLSETPVQAENASFVGMLYDFFTKSKDTEPSQPIPFVKSDLKRFAADKPALFWFGHSSYLIKSGEKNILVDPVFSGYASPVSFMVKAFEGANNYTSADFPEIDLLVISHDHYDHLDHKTILALKNQVKHYVVPLGVGAHLERWGIAEDKITELDWWEAATFGEVKLTATPARHFSGRGLSRGKSLWASYVLEMPAHRVYLGGDSGYDTHFKQIGEAYGPFDLAILETGQYNKNWPYIHMMPEQTVQASLDLRAEVLFPVHLGKFALALHDWDEPLHRVTESAREKQVSLTTPMIGEPVLLGTEYPAKQWWKL</sequence>
<dbReference type="PANTHER" id="PTHR15032:SF4">
    <property type="entry name" value="N-ACYL-PHOSPHATIDYLETHANOLAMINE-HYDROLYZING PHOSPHOLIPASE D"/>
    <property type="match status" value="1"/>
</dbReference>
<organism evidence="2 3">
    <name type="scientific">Pontibacter oryzae</name>
    <dbReference type="NCBI Taxonomy" id="2304593"/>
    <lineage>
        <taxon>Bacteria</taxon>
        <taxon>Pseudomonadati</taxon>
        <taxon>Bacteroidota</taxon>
        <taxon>Cytophagia</taxon>
        <taxon>Cytophagales</taxon>
        <taxon>Hymenobacteraceae</taxon>
        <taxon>Pontibacter</taxon>
    </lineage>
</organism>
<dbReference type="InterPro" id="IPR001279">
    <property type="entry name" value="Metallo-B-lactamas"/>
</dbReference>
<evidence type="ECO:0000259" key="1">
    <source>
        <dbReference type="Pfam" id="PF12706"/>
    </source>
</evidence>
<evidence type="ECO:0000313" key="3">
    <source>
        <dbReference type="Proteomes" id="UP000266005"/>
    </source>
</evidence>
<dbReference type="Pfam" id="PF12706">
    <property type="entry name" value="Lactamase_B_2"/>
    <property type="match status" value="1"/>
</dbReference>
<dbReference type="GO" id="GO:0008270">
    <property type="term" value="F:zinc ion binding"/>
    <property type="evidence" value="ECO:0007669"/>
    <property type="project" value="InterPro"/>
</dbReference>
<evidence type="ECO:0000313" key="2">
    <source>
        <dbReference type="EMBL" id="RIJ34482.1"/>
    </source>
</evidence>
<dbReference type="InterPro" id="IPR024884">
    <property type="entry name" value="NAPE-PLD"/>
</dbReference>
<dbReference type="PANTHER" id="PTHR15032">
    <property type="entry name" value="N-ACYL-PHOSPHATIDYLETHANOLAMINE-HYDROLYZING PHOSPHOLIPASE D"/>
    <property type="match status" value="1"/>
</dbReference>
<dbReference type="GO" id="GO:0005737">
    <property type="term" value="C:cytoplasm"/>
    <property type="evidence" value="ECO:0007669"/>
    <property type="project" value="TreeGrafter"/>
</dbReference>
<keyword evidence="2" id="KW-0378">Hydrolase</keyword>
<reference evidence="3" key="1">
    <citation type="submission" date="2018-08" db="EMBL/GenBank/DDBJ databases">
        <title>Mucilaginibacter sp. MYSH2.</title>
        <authorList>
            <person name="Seo T."/>
        </authorList>
    </citation>
    <scope>NUCLEOTIDE SEQUENCE [LARGE SCALE GENOMIC DNA]</scope>
    <source>
        <strain evidence="3">KIRAN</strain>
    </source>
</reference>
<comment type="caution">
    <text evidence="2">The sequence shown here is derived from an EMBL/GenBank/DDBJ whole genome shotgun (WGS) entry which is preliminary data.</text>
</comment>
<dbReference type="AlphaFoldDB" id="A0A399RXD1"/>
<protein>
    <submittedName>
        <fullName evidence="2">MBL fold metallo-hydrolase</fullName>
    </submittedName>
</protein>
<dbReference type="Gene3D" id="3.60.15.10">
    <property type="entry name" value="Ribonuclease Z/Hydroxyacylglutathione hydrolase-like"/>
    <property type="match status" value="1"/>
</dbReference>
<proteinExistence type="predicted"/>
<gene>
    <name evidence="2" type="ORF">D1627_15190</name>
</gene>